<sequence>MKAKELIEKFRKSESKIVVTELVSMFAYSENIDSQVADNNLTFRTEIVEELLNDFSSIDVELIRKIFDEELKCELSTRRHDNLYQLCFYLFKIGELEDVFLIYDAKFNSKNMDVGTMLDSEMMYLNQPIDNVISFVKLQLNEKPELNEKYKTILNELNNLKRHPNYNLSEYSTFINGYFFGHENQIETKLTKKWWKFW</sequence>
<comment type="caution">
    <text evidence="1">The sequence shown here is derived from an EMBL/GenBank/DDBJ whole genome shotgun (WGS) entry which is preliminary data.</text>
</comment>
<reference evidence="1 2" key="1">
    <citation type="submission" date="2021-03" db="EMBL/GenBank/DDBJ databases">
        <title>Flavobacterium Flabelliformis Sp. Nov. And Flavobacterium Geliluteum Sp. Nov., Two Novel Multidrug Resistant Psychrophilic Species Isolated From Antarctica.</title>
        <authorList>
            <person name="Kralova S."/>
            <person name="Busse H.J."/>
            <person name="Bezdicek M."/>
            <person name="Nykrynova M."/>
            <person name="Kroupova E."/>
            <person name="Krsek D."/>
            <person name="Sedlacek I."/>
        </authorList>
    </citation>
    <scope>NUCLEOTIDE SEQUENCE [LARGE SCALE GENOMIC DNA]</scope>
    <source>
        <strain evidence="1 2">P7388</strain>
    </source>
</reference>
<gene>
    <name evidence="1" type="ORF">J3495_04830</name>
</gene>
<dbReference type="AlphaFoldDB" id="A0A940X687"/>
<accession>A0A940X687</accession>
<dbReference type="Proteomes" id="UP000675047">
    <property type="component" value="Unassembled WGS sequence"/>
</dbReference>
<organism evidence="1 2">
    <name type="scientific">Flavobacterium geliluteum</name>
    <dbReference type="NCBI Taxonomy" id="2816120"/>
    <lineage>
        <taxon>Bacteria</taxon>
        <taxon>Pseudomonadati</taxon>
        <taxon>Bacteroidota</taxon>
        <taxon>Flavobacteriia</taxon>
        <taxon>Flavobacteriales</taxon>
        <taxon>Flavobacteriaceae</taxon>
        <taxon>Flavobacterium</taxon>
    </lineage>
</organism>
<dbReference type="EMBL" id="JAGFBV010000005">
    <property type="protein sequence ID" value="MBP4137404.1"/>
    <property type="molecule type" value="Genomic_DNA"/>
</dbReference>
<evidence type="ECO:0000313" key="2">
    <source>
        <dbReference type="Proteomes" id="UP000675047"/>
    </source>
</evidence>
<evidence type="ECO:0000313" key="1">
    <source>
        <dbReference type="EMBL" id="MBP4137404.1"/>
    </source>
</evidence>
<keyword evidence="2" id="KW-1185">Reference proteome</keyword>
<dbReference type="RefSeq" id="WP_210665439.1">
    <property type="nucleotide sequence ID" value="NZ_JAGFBV010000005.1"/>
</dbReference>
<proteinExistence type="predicted"/>
<protein>
    <submittedName>
        <fullName evidence="1">Uncharacterized protein</fullName>
    </submittedName>
</protein>
<name>A0A940X687_9FLAO</name>